<proteinExistence type="predicted"/>
<dbReference type="HOGENOM" id="CLU_043561_0_0_1"/>
<accession>A0A0C3JRU0</accession>
<reference evidence="3" key="2">
    <citation type="submission" date="2015-01" db="EMBL/GenBank/DDBJ databases">
        <title>Evolutionary Origins and Diversification of the Mycorrhizal Mutualists.</title>
        <authorList>
            <consortium name="DOE Joint Genome Institute"/>
            <consortium name="Mycorrhizal Genomics Consortium"/>
            <person name="Kohler A."/>
            <person name="Kuo A."/>
            <person name="Nagy L.G."/>
            <person name="Floudas D."/>
            <person name="Copeland A."/>
            <person name="Barry K.W."/>
            <person name="Cichocki N."/>
            <person name="Veneault-Fourrey C."/>
            <person name="LaButti K."/>
            <person name="Lindquist E.A."/>
            <person name="Lipzen A."/>
            <person name="Lundell T."/>
            <person name="Morin E."/>
            <person name="Murat C."/>
            <person name="Riley R."/>
            <person name="Ohm R."/>
            <person name="Sun H."/>
            <person name="Tunlid A."/>
            <person name="Henrissat B."/>
            <person name="Grigoriev I.V."/>
            <person name="Hibbett D.S."/>
            <person name="Martin F."/>
        </authorList>
    </citation>
    <scope>NUCLEOTIDE SEQUENCE [LARGE SCALE GENOMIC DNA]</scope>
    <source>
        <strain evidence="3">Marx 270</strain>
    </source>
</reference>
<keyword evidence="3" id="KW-1185">Reference proteome</keyword>
<evidence type="ECO:0000313" key="3">
    <source>
        <dbReference type="Proteomes" id="UP000054217"/>
    </source>
</evidence>
<dbReference type="STRING" id="870435.A0A0C3JRU0"/>
<dbReference type="Gene3D" id="3.30.710.10">
    <property type="entry name" value="Potassium Channel Kv1.1, Chain A"/>
    <property type="match status" value="1"/>
</dbReference>
<sequence length="371" mass="41170">MPSSSFKPSIGMPAWTDELLRKSLLAEDIIDAHFHLFSRRSKSRVLHPRTLNTNTALLKSSAKYFDDLFSSNAIPSDVVIINVKTTDTVFDGLQLDDYGYGSDSDLEDEDDGTIVKSDTGSDYDDGDSHPYLTDTSSSAGGYTFPVQQNGLDATSPVLSWSSQNVQPNSMTSLSDRGCHVFVKDTAFETWYSLMYYLYTGNIAFSPLKSSGPQGPQRFSRTAKPRPQCSAKSMYSLATKLGIDKLRDQAFASIRSNVDEKNLLQELACSFAGNRYPPILEMELDLLAQKIASASIVEGFPDLMKRIAQKELSHGADIMIGLHTRILHKHYLSQQPARAPLPRRESVESITVPPPPLKEIPAKTSPQQNFWF</sequence>
<evidence type="ECO:0000256" key="1">
    <source>
        <dbReference type="SAM" id="MobiDB-lite"/>
    </source>
</evidence>
<gene>
    <name evidence="2" type="ORF">M404DRAFT_800753</name>
</gene>
<dbReference type="AlphaFoldDB" id="A0A0C3JRU0"/>
<organism evidence="2 3">
    <name type="scientific">Pisolithus tinctorius Marx 270</name>
    <dbReference type="NCBI Taxonomy" id="870435"/>
    <lineage>
        <taxon>Eukaryota</taxon>
        <taxon>Fungi</taxon>
        <taxon>Dikarya</taxon>
        <taxon>Basidiomycota</taxon>
        <taxon>Agaricomycotina</taxon>
        <taxon>Agaricomycetes</taxon>
        <taxon>Agaricomycetidae</taxon>
        <taxon>Boletales</taxon>
        <taxon>Sclerodermatineae</taxon>
        <taxon>Pisolithaceae</taxon>
        <taxon>Pisolithus</taxon>
    </lineage>
</organism>
<dbReference type="InterPro" id="IPR011333">
    <property type="entry name" value="SKP1/BTB/POZ_sf"/>
</dbReference>
<evidence type="ECO:0000313" key="2">
    <source>
        <dbReference type="EMBL" id="KIO11848.1"/>
    </source>
</evidence>
<dbReference type="InParanoid" id="A0A0C3JRU0"/>
<reference evidence="2 3" key="1">
    <citation type="submission" date="2014-04" db="EMBL/GenBank/DDBJ databases">
        <authorList>
            <consortium name="DOE Joint Genome Institute"/>
            <person name="Kuo A."/>
            <person name="Kohler A."/>
            <person name="Costa M.D."/>
            <person name="Nagy L.G."/>
            <person name="Floudas D."/>
            <person name="Copeland A."/>
            <person name="Barry K.W."/>
            <person name="Cichocki N."/>
            <person name="Veneault-Fourrey C."/>
            <person name="LaButti K."/>
            <person name="Lindquist E.A."/>
            <person name="Lipzen A."/>
            <person name="Lundell T."/>
            <person name="Morin E."/>
            <person name="Murat C."/>
            <person name="Sun H."/>
            <person name="Tunlid A."/>
            <person name="Henrissat B."/>
            <person name="Grigoriev I.V."/>
            <person name="Hibbett D.S."/>
            <person name="Martin F."/>
            <person name="Nordberg H.P."/>
            <person name="Cantor M.N."/>
            <person name="Hua S.X."/>
        </authorList>
    </citation>
    <scope>NUCLEOTIDE SEQUENCE [LARGE SCALE GENOMIC DNA]</scope>
    <source>
        <strain evidence="2 3">Marx 270</strain>
    </source>
</reference>
<dbReference type="Proteomes" id="UP000054217">
    <property type="component" value="Unassembled WGS sequence"/>
</dbReference>
<feature type="region of interest" description="Disordered" evidence="1">
    <location>
        <begin position="335"/>
        <end position="371"/>
    </location>
</feature>
<feature type="region of interest" description="Disordered" evidence="1">
    <location>
        <begin position="101"/>
        <end position="134"/>
    </location>
</feature>
<dbReference type="OrthoDB" id="6359816at2759"/>
<dbReference type="EMBL" id="KN831949">
    <property type="protein sequence ID" value="KIO11848.1"/>
    <property type="molecule type" value="Genomic_DNA"/>
</dbReference>
<name>A0A0C3JRU0_PISTI</name>
<protein>
    <recommendedName>
        <fullName evidence="4">BTB domain-containing protein</fullName>
    </recommendedName>
</protein>
<evidence type="ECO:0008006" key="4">
    <source>
        <dbReference type="Google" id="ProtNLM"/>
    </source>
</evidence>